<accession>A0A382C5K2</accession>
<feature type="compositionally biased region" description="Polar residues" evidence="1">
    <location>
        <begin position="122"/>
        <end position="142"/>
    </location>
</feature>
<evidence type="ECO:0000313" key="2">
    <source>
        <dbReference type="EMBL" id="SVB21378.1"/>
    </source>
</evidence>
<protein>
    <submittedName>
        <fullName evidence="2">Uncharacterized protein</fullName>
    </submittedName>
</protein>
<name>A0A382C5K2_9ZZZZ</name>
<feature type="compositionally biased region" description="Low complexity" evidence="1">
    <location>
        <begin position="100"/>
        <end position="120"/>
    </location>
</feature>
<dbReference type="EMBL" id="UINC01032921">
    <property type="protein sequence ID" value="SVB21378.1"/>
    <property type="molecule type" value="Genomic_DNA"/>
</dbReference>
<reference evidence="2" key="1">
    <citation type="submission" date="2018-05" db="EMBL/GenBank/DDBJ databases">
        <authorList>
            <person name="Lanie J.A."/>
            <person name="Ng W.-L."/>
            <person name="Kazmierczak K.M."/>
            <person name="Andrzejewski T.M."/>
            <person name="Davidsen T.M."/>
            <person name="Wayne K.J."/>
            <person name="Tettelin H."/>
            <person name="Glass J.I."/>
            <person name="Rusch D."/>
            <person name="Podicherti R."/>
            <person name="Tsui H.-C.T."/>
            <person name="Winkler M.E."/>
        </authorList>
    </citation>
    <scope>NUCLEOTIDE SEQUENCE</scope>
</reference>
<sequence>MFVSFLKRSLVISLLVLTQGFLGGSPLFSNDGIAVALTQAEKQQKRTARSAARAARAAKKAEKQQKRTARSVASLFISGAGTAHGVEETSPLHVVEVIETEPTPESSSVVLEPESSTVLEPESSTVLEPESSTVLEPESSTVLEPESSTVLEPESSTTLESESSTTLEPKSSTIALVMMGGQFDTNADFARVGGRTDQTGSFFGQVRHERERFSGQASFYKNLNNRYTGNDLDLLILQPGIKFRPSSTITLIPSVKLDATWLDRTQIPFYRSYGMNLMANFAEGLLSNLTFDVAYRDFKRGKDDYNTNFSGTLNWESSLVEGDTLSLRPYVLTNFAYSGSSDIAVRPKYLQMGVNGSYTYPVMEKISVEPSGSIYFRPYKIVKGGVRDDTNHTYGLSVSIDEFIFSNQTLTIGYIHEENHSTGINENYINDSLSMEVLLLFF</sequence>
<organism evidence="2">
    <name type="scientific">marine metagenome</name>
    <dbReference type="NCBI Taxonomy" id="408172"/>
    <lineage>
        <taxon>unclassified sequences</taxon>
        <taxon>metagenomes</taxon>
        <taxon>ecological metagenomes</taxon>
    </lineage>
</organism>
<gene>
    <name evidence="2" type="ORF">METZ01_LOCUS174232</name>
</gene>
<evidence type="ECO:0000256" key="1">
    <source>
        <dbReference type="SAM" id="MobiDB-lite"/>
    </source>
</evidence>
<feature type="compositionally biased region" description="Low complexity" evidence="1">
    <location>
        <begin position="143"/>
        <end position="169"/>
    </location>
</feature>
<proteinExistence type="predicted"/>
<dbReference type="AlphaFoldDB" id="A0A382C5K2"/>
<feature type="region of interest" description="Disordered" evidence="1">
    <location>
        <begin position="100"/>
        <end position="169"/>
    </location>
</feature>